<dbReference type="GO" id="GO:0003681">
    <property type="term" value="F:bent DNA binding"/>
    <property type="evidence" value="ECO:0007669"/>
    <property type="project" value="TreeGrafter"/>
</dbReference>
<protein>
    <recommendedName>
        <fullName evidence="3">snRNA-activating protein complex subunit 3</fullName>
    </recommendedName>
    <alternativeName>
        <fullName evidence="10">Small nuclear RNA-activating complex polypeptide 3</fullName>
    </alternativeName>
</protein>
<dbReference type="GO" id="GO:0042796">
    <property type="term" value="P:snRNA transcription by RNA polymerase III"/>
    <property type="evidence" value="ECO:0007669"/>
    <property type="project" value="TreeGrafter"/>
</dbReference>
<accession>A0A2T7NGH6</accession>
<dbReference type="OrthoDB" id="46583at2759"/>
<evidence type="ECO:0000256" key="9">
    <source>
        <dbReference type="ARBA" id="ARBA00025958"/>
    </source>
</evidence>
<proteinExistence type="inferred from homology"/>
<evidence type="ECO:0000256" key="7">
    <source>
        <dbReference type="ARBA" id="ARBA00023242"/>
    </source>
</evidence>
<keyword evidence="6" id="KW-0804">Transcription</keyword>
<dbReference type="PANTHER" id="PTHR13421">
    <property type="entry name" value="SNRNA-ACTIVATING PROTEIN COMPLEX SUBUNIT 3"/>
    <property type="match status" value="1"/>
</dbReference>
<dbReference type="AlphaFoldDB" id="A0A2T7NGH6"/>
<comment type="subcellular location">
    <subcellularLocation>
        <location evidence="1">Nucleus</location>
    </subcellularLocation>
</comment>
<dbReference type="STRING" id="400727.A0A2T7NGH6"/>
<evidence type="ECO:0000256" key="10">
    <source>
        <dbReference type="ARBA" id="ARBA00029606"/>
    </source>
</evidence>
<dbReference type="Pfam" id="PF12251">
    <property type="entry name" value="SNAPC3"/>
    <property type="match status" value="1"/>
</dbReference>
<evidence type="ECO:0000313" key="11">
    <source>
        <dbReference type="EMBL" id="PVD20283.1"/>
    </source>
</evidence>
<evidence type="ECO:0000256" key="1">
    <source>
        <dbReference type="ARBA" id="ARBA00004123"/>
    </source>
</evidence>
<evidence type="ECO:0000313" key="12">
    <source>
        <dbReference type="Proteomes" id="UP000245119"/>
    </source>
</evidence>
<gene>
    <name evidence="11" type="ORF">C0Q70_20780</name>
</gene>
<dbReference type="GO" id="GO:0042795">
    <property type="term" value="P:snRNA transcription by RNA polymerase II"/>
    <property type="evidence" value="ECO:0007669"/>
    <property type="project" value="TreeGrafter"/>
</dbReference>
<dbReference type="Proteomes" id="UP000245119">
    <property type="component" value="Linkage Group LG13"/>
</dbReference>
<keyword evidence="12" id="KW-1185">Reference proteome</keyword>
<dbReference type="GO" id="GO:0001006">
    <property type="term" value="F:RNA polymerase III type 3 promoter sequence-specific DNA binding"/>
    <property type="evidence" value="ECO:0007669"/>
    <property type="project" value="TreeGrafter"/>
</dbReference>
<comment type="subunit">
    <text evidence="9">Part of the SNAPc complex composed of 5 subunits: SNAPC1, SNAPC2, SNAPC3, SNAPC4 and SNAPC5. SNAPC3 interacts with SNAPC1.</text>
</comment>
<dbReference type="GO" id="GO:0001046">
    <property type="term" value="F:core promoter sequence-specific DNA binding"/>
    <property type="evidence" value="ECO:0007669"/>
    <property type="project" value="TreeGrafter"/>
</dbReference>
<sequence>MFPASDRSDAHVLRETAAASESVISVKKFLASWDKDIHELSRYSSERESNSYIARNMGVADDLVEELSDVCGVQTLLCGEEPADKNHLLKMKGLPKHIDLTCVKYQERELERRKQVDYKLFAMQKMKYRVMDVMKLPPDSSVEVPTERRVQIPNVVLTVKILRPKVNSSVVGKGETFLVLGTQKLTELRDHITCMKDDAIAGDLSDYPTIGKQVLEPAKNIYKSALFFIENTFYNDMREPDNRDYSLPILQWAAEVKHGSGNFSTAKMEETTFSDLEIQFGVPYLYQHQGNCEHLLVFTDLRLLHSEDPQDITMYPFLVSETINKRTICRACQMESARWMVVDSPLTPESPCFMCNVCFMALHYINGQRVCNFEAYKYREKLADL</sequence>
<evidence type="ECO:0000256" key="3">
    <source>
        <dbReference type="ARBA" id="ARBA00013634"/>
    </source>
</evidence>
<comment type="caution">
    <text evidence="11">The sequence shown here is derived from an EMBL/GenBank/DDBJ whole genome shotgun (WGS) entry which is preliminary data.</text>
</comment>
<keyword evidence="4" id="KW-0805">Transcription regulation</keyword>
<dbReference type="GO" id="GO:0005634">
    <property type="term" value="C:nucleus"/>
    <property type="evidence" value="ECO:0007669"/>
    <property type="project" value="UniProtKB-SubCell"/>
</dbReference>
<name>A0A2T7NGH6_POMCA</name>
<dbReference type="OMA" id="AHRDDCL"/>
<evidence type="ECO:0000256" key="2">
    <source>
        <dbReference type="ARBA" id="ARBA00010410"/>
    </source>
</evidence>
<evidence type="ECO:0000256" key="5">
    <source>
        <dbReference type="ARBA" id="ARBA00023125"/>
    </source>
</evidence>
<comment type="similarity">
    <text evidence="2">Belongs to the SNAPC3/SRD2 family.</text>
</comment>
<evidence type="ECO:0000256" key="8">
    <source>
        <dbReference type="ARBA" id="ARBA00025193"/>
    </source>
</evidence>
<keyword evidence="7" id="KW-0539">Nucleus</keyword>
<evidence type="ECO:0000256" key="6">
    <source>
        <dbReference type="ARBA" id="ARBA00023163"/>
    </source>
</evidence>
<comment type="function">
    <text evidence="8">Part of the SNAPc complex required for the transcription of both RNA polymerase II and III small-nuclear RNA genes. Binds to the proximal sequence element (PSE), a non-TATA-box basal promoter element common to these 2 types of genes. Recruits TBP and BRF2 to the U6 snRNA TATA box.</text>
</comment>
<dbReference type="InterPro" id="IPR022042">
    <property type="entry name" value="snRNA-activating_su3"/>
</dbReference>
<organism evidence="11 12">
    <name type="scientific">Pomacea canaliculata</name>
    <name type="common">Golden apple snail</name>
    <dbReference type="NCBI Taxonomy" id="400727"/>
    <lineage>
        <taxon>Eukaryota</taxon>
        <taxon>Metazoa</taxon>
        <taxon>Spiralia</taxon>
        <taxon>Lophotrochozoa</taxon>
        <taxon>Mollusca</taxon>
        <taxon>Gastropoda</taxon>
        <taxon>Caenogastropoda</taxon>
        <taxon>Architaenioglossa</taxon>
        <taxon>Ampullarioidea</taxon>
        <taxon>Ampullariidae</taxon>
        <taxon>Pomacea</taxon>
    </lineage>
</organism>
<dbReference type="EMBL" id="PZQS01000013">
    <property type="protein sequence ID" value="PVD20283.1"/>
    <property type="molecule type" value="Genomic_DNA"/>
</dbReference>
<reference evidence="11 12" key="1">
    <citation type="submission" date="2018-04" db="EMBL/GenBank/DDBJ databases">
        <title>The genome of golden apple snail Pomacea canaliculata provides insight into stress tolerance and invasive adaptation.</title>
        <authorList>
            <person name="Liu C."/>
            <person name="Liu B."/>
            <person name="Ren Y."/>
            <person name="Zhang Y."/>
            <person name="Wang H."/>
            <person name="Li S."/>
            <person name="Jiang F."/>
            <person name="Yin L."/>
            <person name="Zhang G."/>
            <person name="Qian W."/>
            <person name="Fan W."/>
        </authorList>
    </citation>
    <scope>NUCLEOTIDE SEQUENCE [LARGE SCALE GENOMIC DNA]</scope>
    <source>
        <strain evidence="11">SZHN2017</strain>
        <tissue evidence="11">Muscle</tissue>
    </source>
</reference>
<dbReference type="PANTHER" id="PTHR13421:SF16">
    <property type="entry name" value="SNRNA-ACTIVATING PROTEIN COMPLEX SUBUNIT 3"/>
    <property type="match status" value="1"/>
</dbReference>
<keyword evidence="5" id="KW-0238">DNA-binding</keyword>
<dbReference type="GO" id="GO:0019185">
    <property type="term" value="C:snRNA-activating protein complex"/>
    <property type="evidence" value="ECO:0007669"/>
    <property type="project" value="TreeGrafter"/>
</dbReference>
<dbReference type="GO" id="GO:0000978">
    <property type="term" value="F:RNA polymerase II cis-regulatory region sequence-specific DNA binding"/>
    <property type="evidence" value="ECO:0007669"/>
    <property type="project" value="TreeGrafter"/>
</dbReference>
<evidence type="ECO:0000256" key="4">
    <source>
        <dbReference type="ARBA" id="ARBA00023015"/>
    </source>
</evidence>